<proteinExistence type="predicted"/>
<feature type="domain" description="NIPSNAP" evidence="2">
    <location>
        <begin position="152"/>
        <end position="255"/>
    </location>
</feature>
<dbReference type="Pfam" id="PF07978">
    <property type="entry name" value="NIPSNAP"/>
    <property type="match status" value="1"/>
</dbReference>
<dbReference type="AlphaFoldDB" id="A0AAP2GIZ2"/>
<keyword evidence="4" id="KW-1185">Reference proteome</keyword>
<dbReference type="EMBL" id="JAHESF010000011">
    <property type="protein sequence ID" value="MBT1697791.1"/>
    <property type="molecule type" value="Genomic_DNA"/>
</dbReference>
<feature type="signal peptide" evidence="1">
    <location>
        <begin position="1"/>
        <end position="20"/>
    </location>
</feature>
<dbReference type="InterPro" id="IPR012577">
    <property type="entry name" value="NIPSNAP"/>
</dbReference>
<dbReference type="Proteomes" id="UP001319200">
    <property type="component" value="Unassembled WGS sequence"/>
</dbReference>
<dbReference type="SUPFAM" id="SSF54909">
    <property type="entry name" value="Dimeric alpha+beta barrel"/>
    <property type="match status" value="2"/>
</dbReference>
<accession>A0AAP2GIZ2</accession>
<sequence>MKKSTVIILFLSLVSYVSLAAPPREYYELRTYRFKSTAQQERVEAYLEKALLPALHRLGFKKIGVFKPVETDTTYGKKLIVLIPFRSLDDFDKLPEKLAKDKQYLADGKDYIDATYDNPPYARIETAVLKAFTGMPESAVPNHKTPVSERVYELRSYEGHTEKIWRNKVQMFNEGDEVGLFKRLGFNAVFYAEVLAGSTMPNLMYMTTFENKASRDAHWEAFRQDPQWKQLSSMPEYKNNVSKNVTLFFRPTGYSDI</sequence>
<organism evidence="3 4">
    <name type="scientific">Chryseosolibacter histidini</name>
    <dbReference type="NCBI Taxonomy" id="2782349"/>
    <lineage>
        <taxon>Bacteria</taxon>
        <taxon>Pseudomonadati</taxon>
        <taxon>Bacteroidota</taxon>
        <taxon>Cytophagia</taxon>
        <taxon>Cytophagales</taxon>
        <taxon>Chryseotaleaceae</taxon>
        <taxon>Chryseosolibacter</taxon>
    </lineage>
</organism>
<evidence type="ECO:0000313" key="4">
    <source>
        <dbReference type="Proteomes" id="UP001319200"/>
    </source>
</evidence>
<evidence type="ECO:0000259" key="2">
    <source>
        <dbReference type="Pfam" id="PF07978"/>
    </source>
</evidence>
<name>A0AAP2GIZ2_9BACT</name>
<protein>
    <submittedName>
        <fullName evidence="3">NIPSNAP family protein</fullName>
    </submittedName>
</protein>
<feature type="chain" id="PRO_5043007368" evidence="1">
    <location>
        <begin position="21"/>
        <end position="257"/>
    </location>
</feature>
<gene>
    <name evidence="3" type="ORF">KK083_12940</name>
</gene>
<evidence type="ECO:0000313" key="3">
    <source>
        <dbReference type="EMBL" id="MBT1697791.1"/>
    </source>
</evidence>
<keyword evidence="1" id="KW-0732">Signal</keyword>
<dbReference type="Gene3D" id="3.30.70.100">
    <property type="match status" value="2"/>
</dbReference>
<comment type="caution">
    <text evidence="3">The sequence shown here is derived from an EMBL/GenBank/DDBJ whole genome shotgun (WGS) entry which is preliminary data.</text>
</comment>
<dbReference type="InterPro" id="IPR011008">
    <property type="entry name" value="Dimeric_a/b-barrel"/>
</dbReference>
<dbReference type="RefSeq" id="WP_254163664.1">
    <property type="nucleotide sequence ID" value="NZ_JAHESF010000011.1"/>
</dbReference>
<reference evidence="3 4" key="1">
    <citation type="submission" date="2021-05" db="EMBL/GenBank/DDBJ databases">
        <title>A Polyphasic approach of four new species of the genus Ohtaekwangia: Ohtaekwangia histidinii sp. nov., Ohtaekwangia cretensis sp. nov., Ohtaekwangia indiensis sp. nov., Ohtaekwangia reichenbachii sp. nov. from diverse environment.</title>
        <authorList>
            <person name="Octaviana S."/>
        </authorList>
    </citation>
    <scope>NUCLEOTIDE SEQUENCE [LARGE SCALE GENOMIC DNA]</scope>
    <source>
        <strain evidence="3 4">PWU4</strain>
    </source>
</reference>
<evidence type="ECO:0000256" key="1">
    <source>
        <dbReference type="SAM" id="SignalP"/>
    </source>
</evidence>